<protein>
    <submittedName>
        <fullName evidence="1">Phage head morphogenesis protein</fullName>
    </submittedName>
</protein>
<organism evidence="1">
    <name type="scientific">Pluralibacter gergoviae</name>
    <name type="common">Enterobacter gergoviae</name>
    <dbReference type="NCBI Taxonomy" id="61647"/>
    <lineage>
        <taxon>Bacteria</taxon>
        <taxon>Pseudomonadati</taxon>
        <taxon>Pseudomonadota</taxon>
        <taxon>Gammaproteobacteria</taxon>
        <taxon>Enterobacterales</taxon>
        <taxon>Enterobacteriaceae</taxon>
        <taxon>Pluralibacter</taxon>
    </lineage>
</organism>
<accession>A0AAI9DLS6</accession>
<reference evidence="1" key="1">
    <citation type="submission" date="2024-02" db="EMBL/GenBank/DDBJ databases">
        <authorList>
            <consortium name="Clinical and Environmental Microbiology Branch: Whole genome sequencing antimicrobial resistance pathogens in the healthcare setting"/>
        </authorList>
    </citation>
    <scope>NUCLEOTIDE SEQUENCE</scope>
    <source>
        <strain evidence="1">2021DK-00143</strain>
    </source>
</reference>
<gene>
    <name evidence="1" type="ORF">QEG54_002635</name>
</gene>
<comment type="caution">
    <text evidence="1">The sequence shown here is derived from an EMBL/GenBank/DDBJ whole genome shotgun (WGS) entry which is preliminary data.</text>
</comment>
<sequence length="249" mass="26936">MAREIDEALTPVLHRNYTPDSHMTDLLVQAIELARQRFVERTLGGTGQRLAHTVVSRAESESTAAFVEQINRAMGVNLSGLLGGESLADYLGAAVAENVALIKSLSGDYFVDIQRQVMDGVRQGLSLTDIVANIQRTTGAAYNRAALIGRDQVSKLRADITLKRQESAGFTRFRWSTSQDIRVSGNPAGKYPNAKIKCFAIARTDIGYGPGIYLLSQGATCDGESGLFPGRAHIGCRCTSIPQIEGVDY</sequence>
<name>A0AAI9DLS6_PLUGE</name>
<proteinExistence type="predicted"/>
<evidence type="ECO:0000313" key="1">
    <source>
        <dbReference type="EMBL" id="EML1471896.1"/>
    </source>
</evidence>
<dbReference type="EMBL" id="ABLOKC030000012">
    <property type="protein sequence ID" value="EML1471896.1"/>
    <property type="molecule type" value="Genomic_DNA"/>
</dbReference>
<dbReference type="AlphaFoldDB" id="A0AAI9DLS6"/>